<dbReference type="Proteomes" id="UP000677687">
    <property type="component" value="Unassembled WGS sequence"/>
</dbReference>
<dbReference type="EMBL" id="JAGVWD010000020">
    <property type="protein sequence ID" value="MBS3057296.1"/>
    <property type="molecule type" value="Genomic_DNA"/>
</dbReference>
<organism evidence="9 10">
    <name type="scientific">Candidatus Iainarchaeum sp</name>
    <dbReference type="NCBI Taxonomy" id="3101447"/>
    <lineage>
        <taxon>Archaea</taxon>
        <taxon>Candidatus Iainarchaeota</taxon>
        <taxon>Candidatus Iainarchaeia</taxon>
        <taxon>Candidatus Iainarchaeales</taxon>
        <taxon>Candidatus Iainarchaeaceae</taxon>
        <taxon>Candidatus Iainarchaeum</taxon>
    </lineage>
</organism>
<dbReference type="SUPFAM" id="SSF102114">
    <property type="entry name" value="Radical SAM enzymes"/>
    <property type="match status" value="1"/>
</dbReference>
<dbReference type="InterPro" id="IPR023404">
    <property type="entry name" value="rSAM_horseshoe"/>
</dbReference>
<name>A0A8T4L2H9_9ARCH</name>
<keyword evidence="4" id="KW-0408">Iron</keyword>
<evidence type="ECO:0000256" key="2">
    <source>
        <dbReference type="ARBA" id="ARBA00022691"/>
    </source>
</evidence>
<evidence type="ECO:0000259" key="8">
    <source>
        <dbReference type="PROSITE" id="PS51918"/>
    </source>
</evidence>
<dbReference type="SFLD" id="SFLDG01082">
    <property type="entry name" value="B12-binding_domain_containing"/>
    <property type="match status" value="1"/>
</dbReference>
<proteinExistence type="predicted"/>
<feature type="domain" description="B12-binding" evidence="7">
    <location>
        <begin position="17"/>
        <end position="150"/>
    </location>
</feature>
<sequence>MRILMLNPPFLPKFSRASRSPAVTKGGTIYYPLWLAYATGVLEQAGHEVKLIDAPAEGHDKEKVMKIAKKFSPQLIVSDTATASIYNDVEFAAQLKKETSAFVVLVGTHVSALPSESLKINPAIDAIARREYDYTLRELAEELEKINKKGKKQKVNLKKIKGLSFRKSKKIIHNKERPFIDKLDELPFVSAVYKKHLNYKNYFYAANLYPEITIVTGRGCPNMCTFCVLPQVMNGRAYRQRSIENVIAEFKYIRQNFPDVKEIFIEDDTFTANRYRTREFCDALLKNNIKIIWSCNARADVDFETMQKMKRSGCRLMCVGFESGAQEILNNIRKGMRIETIKRFMQDAKRAGLLVHGCFMLGNQGETKGTIAKTVEFAKLLSPDTAQFFPIMVYPGTETYSWAKRNGHLTSEDFAKWLDANGQHNCIISRPELTNKALVELCDKARMEFYLRPNYIASKFAQAILQPKEIPRLMKAGKTFSRHLLKLK</sequence>
<dbReference type="InterPro" id="IPR006158">
    <property type="entry name" value="Cobalamin-bd"/>
</dbReference>
<dbReference type="Pfam" id="PF02310">
    <property type="entry name" value="B12-binding"/>
    <property type="match status" value="1"/>
</dbReference>
<comment type="caution">
    <text evidence="9">The sequence shown here is derived from an EMBL/GenBank/DDBJ whole genome shotgun (WGS) entry which is preliminary data.</text>
</comment>
<dbReference type="GO" id="GO:0051539">
    <property type="term" value="F:4 iron, 4 sulfur cluster binding"/>
    <property type="evidence" value="ECO:0007669"/>
    <property type="project" value="UniProtKB-KW"/>
</dbReference>
<dbReference type="SFLD" id="SFLDG01123">
    <property type="entry name" value="methyltransferase_(Class_B)"/>
    <property type="match status" value="1"/>
</dbReference>
<evidence type="ECO:0000256" key="1">
    <source>
        <dbReference type="ARBA" id="ARBA00001966"/>
    </source>
</evidence>
<dbReference type="PROSITE" id="PS51918">
    <property type="entry name" value="RADICAL_SAM"/>
    <property type="match status" value="1"/>
</dbReference>
<dbReference type="GO" id="GO:0005829">
    <property type="term" value="C:cytosol"/>
    <property type="evidence" value="ECO:0007669"/>
    <property type="project" value="TreeGrafter"/>
</dbReference>
<evidence type="ECO:0000313" key="10">
    <source>
        <dbReference type="Proteomes" id="UP000677687"/>
    </source>
</evidence>
<keyword evidence="6" id="KW-0175">Coiled coil</keyword>
<dbReference type="InterPro" id="IPR007197">
    <property type="entry name" value="rSAM"/>
</dbReference>
<dbReference type="GO" id="GO:0003824">
    <property type="term" value="F:catalytic activity"/>
    <property type="evidence" value="ECO:0007669"/>
    <property type="project" value="InterPro"/>
</dbReference>
<dbReference type="PANTHER" id="PTHR43409:SF16">
    <property type="entry name" value="SLR0320 PROTEIN"/>
    <property type="match status" value="1"/>
</dbReference>
<reference evidence="9" key="2">
    <citation type="submission" date="2021-05" db="EMBL/GenBank/DDBJ databases">
        <title>Protein family content uncovers lineage relationships and bacterial pathway maintenance mechanisms in DPANN archaea.</title>
        <authorList>
            <person name="Castelle C.J."/>
            <person name="Meheust R."/>
            <person name="Jaffe A.L."/>
            <person name="Seitz K."/>
            <person name="Gong X."/>
            <person name="Baker B.J."/>
            <person name="Banfield J.F."/>
        </authorList>
    </citation>
    <scope>NUCLEOTIDE SEQUENCE</scope>
    <source>
        <strain evidence="9">RIFCSPHIGHO2_01_FULL_AR10_44_11</strain>
    </source>
</reference>
<dbReference type="PANTHER" id="PTHR43409">
    <property type="entry name" value="ANAEROBIC MAGNESIUM-PROTOPORPHYRIN IX MONOMETHYL ESTER CYCLASE-RELATED"/>
    <property type="match status" value="1"/>
</dbReference>
<evidence type="ECO:0000313" key="9">
    <source>
        <dbReference type="EMBL" id="MBS3057296.1"/>
    </source>
</evidence>
<keyword evidence="5" id="KW-0411">Iron-sulfur</keyword>
<dbReference type="InterPro" id="IPR051198">
    <property type="entry name" value="BchE-like"/>
</dbReference>
<dbReference type="CDD" id="cd01335">
    <property type="entry name" value="Radical_SAM"/>
    <property type="match status" value="1"/>
</dbReference>
<accession>A0A8T4L2H9</accession>
<reference evidence="9" key="1">
    <citation type="submission" date="2021-03" db="EMBL/GenBank/DDBJ databases">
        <authorList>
            <person name="Jaffe A."/>
        </authorList>
    </citation>
    <scope>NUCLEOTIDE SEQUENCE</scope>
    <source>
        <strain evidence="9">RIFCSPHIGHO2_01_FULL_AR10_44_11</strain>
    </source>
</reference>
<dbReference type="Pfam" id="PF04055">
    <property type="entry name" value="Radical_SAM"/>
    <property type="match status" value="1"/>
</dbReference>
<dbReference type="Gene3D" id="3.40.50.280">
    <property type="entry name" value="Cobalamin-binding domain"/>
    <property type="match status" value="1"/>
</dbReference>
<dbReference type="GO" id="GO:0046872">
    <property type="term" value="F:metal ion binding"/>
    <property type="evidence" value="ECO:0007669"/>
    <property type="project" value="UniProtKB-KW"/>
</dbReference>
<protein>
    <submittedName>
        <fullName evidence="9">Radical SAM protein</fullName>
    </submittedName>
</protein>
<dbReference type="GO" id="GO:0031419">
    <property type="term" value="F:cobalamin binding"/>
    <property type="evidence" value="ECO:0007669"/>
    <property type="project" value="InterPro"/>
</dbReference>
<dbReference type="InterPro" id="IPR034466">
    <property type="entry name" value="Methyltransferase_Class_B"/>
</dbReference>
<dbReference type="AlphaFoldDB" id="A0A8T4L2H9"/>
<comment type="cofactor">
    <cofactor evidence="1">
        <name>[4Fe-4S] cluster</name>
        <dbReference type="ChEBI" id="CHEBI:49883"/>
    </cofactor>
</comment>
<dbReference type="SFLD" id="SFLDS00029">
    <property type="entry name" value="Radical_SAM"/>
    <property type="match status" value="1"/>
</dbReference>
<evidence type="ECO:0000256" key="5">
    <source>
        <dbReference type="ARBA" id="ARBA00023014"/>
    </source>
</evidence>
<evidence type="ECO:0000256" key="4">
    <source>
        <dbReference type="ARBA" id="ARBA00023004"/>
    </source>
</evidence>
<evidence type="ECO:0000259" key="7">
    <source>
        <dbReference type="PROSITE" id="PS51332"/>
    </source>
</evidence>
<evidence type="ECO:0000256" key="6">
    <source>
        <dbReference type="SAM" id="Coils"/>
    </source>
</evidence>
<dbReference type="Gene3D" id="3.80.30.20">
    <property type="entry name" value="tm_1862 like domain"/>
    <property type="match status" value="1"/>
</dbReference>
<dbReference type="PROSITE" id="PS51332">
    <property type="entry name" value="B12_BINDING"/>
    <property type="match status" value="1"/>
</dbReference>
<keyword evidence="3" id="KW-0479">Metal-binding</keyword>
<keyword evidence="2" id="KW-0949">S-adenosyl-L-methionine</keyword>
<dbReference type="SMART" id="SM00729">
    <property type="entry name" value="Elp3"/>
    <property type="match status" value="1"/>
</dbReference>
<feature type="domain" description="Radical SAM core" evidence="8">
    <location>
        <begin position="202"/>
        <end position="421"/>
    </location>
</feature>
<dbReference type="InterPro" id="IPR058240">
    <property type="entry name" value="rSAM_sf"/>
</dbReference>
<gene>
    <name evidence="9" type="ORF">J4415_01560</name>
</gene>
<feature type="coiled-coil region" evidence="6">
    <location>
        <begin position="129"/>
        <end position="160"/>
    </location>
</feature>
<evidence type="ECO:0000256" key="3">
    <source>
        <dbReference type="ARBA" id="ARBA00022723"/>
    </source>
</evidence>
<dbReference type="InterPro" id="IPR006638">
    <property type="entry name" value="Elp3/MiaA/NifB-like_rSAM"/>
</dbReference>